<sequence>MRQKEAIDDQDVNFRQTATWTSVQLTPFDWAVIHNTETTTDLVPRSTMSKAKEGTHNEQNLATDAPKTPIKKRKAPYAIDPVVSPGRKNDIDVPDQTIGYTQAMCIAWACMLVGTLSYAAIVYTKEPAMMITTKCLPRRIWNKNMMDILFCWGEIQIDQVKAR</sequence>
<dbReference type="Proteomes" id="UP000078576">
    <property type="component" value="Unassembled WGS sequence"/>
</dbReference>
<proteinExistence type="predicted"/>
<evidence type="ECO:0000256" key="1">
    <source>
        <dbReference type="SAM" id="Phobius"/>
    </source>
</evidence>
<dbReference type="AlphaFoldDB" id="A0A194UMX9"/>
<feature type="transmembrane region" description="Helical" evidence="1">
    <location>
        <begin position="106"/>
        <end position="124"/>
    </location>
</feature>
<name>A0A194UMX9_CYTMA</name>
<keyword evidence="1" id="KW-0472">Membrane</keyword>
<dbReference type="EMBL" id="KN714667">
    <property type="protein sequence ID" value="KUI53013.1"/>
    <property type="molecule type" value="Genomic_DNA"/>
</dbReference>
<reference evidence="3" key="1">
    <citation type="submission" date="2014-12" db="EMBL/GenBank/DDBJ databases">
        <title>Genome Sequence of Valsa Canker Pathogens Uncovers a Specific Adaption of Colonization on Woody Bark.</title>
        <authorList>
            <person name="Yin Z."/>
            <person name="Liu H."/>
            <person name="Gao X."/>
            <person name="Li Z."/>
            <person name="Song N."/>
            <person name="Ke X."/>
            <person name="Dai Q."/>
            <person name="Wu Y."/>
            <person name="Sun Y."/>
            <person name="Xu J.-R."/>
            <person name="Kang Z.K."/>
            <person name="Wang L."/>
            <person name="Huang L."/>
        </authorList>
    </citation>
    <scope>NUCLEOTIDE SEQUENCE [LARGE SCALE GENOMIC DNA]</scope>
    <source>
        <strain evidence="3">SXYL134</strain>
    </source>
</reference>
<gene>
    <name evidence="2" type="ORF">VP1G_10556</name>
</gene>
<evidence type="ECO:0000313" key="2">
    <source>
        <dbReference type="EMBL" id="KUI53013.1"/>
    </source>
</evidence>
<keyword evidence="1" id="KW-1133">Transmembrane helix</keyword>
<protein>
    <submittedName>
        <fullName evidence="2">Uncharacterized protein</fullName>
    </submittedName>
</protein>
<keyword evidence="3" id="KW-1185">Reference proteome</keyword>
<organism evidence="2 3">
    <name type="scientific">Cytospora mali</name>
    <name type="common">Apple Valsa canker fungus</name>
    <name type="synonym">Valsa mali</name>
    <dbReference type="NCBI Taxonomy" id="578113"/>
    <lineage>
        <taxon>Eukaryota</taxon>
        <taxon>Fungi</taxon>
        <taxon>Dikarya</taxon>
        <taxon>Ascomycota</taxon>
        <taxon>Pezizomycotina</taxon>
        <taxon>Sordariomycetes</taxon>
        <taxon>Sordariomycetidae</taxon>
        <taxon>Diaporthales</taxon>
        <taxon>Cytosporaceae</taxon>
        <taxon>Cytospora</taxon>
    </lineage>
</organism>
<accession>A0A194UMX9</accession>
<keyword evidence="1" id="KW-0812">Transmembrane</keyword>
<evidence type="ECO:0000313" key="3">
    <source>
        <dbReference type="Proteomes" id="UP000078576"/>
    </source>
</evidence>